<geneLocation type="plasmid" evidence="2">
    <name>unnamed2</name>
</geneLocation>
<feature type="domain" description="DUF8106" evidence="1">
    <location>
        <begin position="16"/>
        <end position="58"/>
    </location>
</feature>
<keyword evidence="2" id="KW-0614">Plasmid</keyword>
<evidence type="ECO:0000259" key="1">
    <source>
        <dbReference type="Pfam" id="PF26408"/>
    </source>
</evidence>
<gene>
    <name evidence="2" type="ORF">DV706_19500</name>
</gene>
<evidence type="ECO:0000313" key="3">
    <source>
        <dbReference type="Proteomes" id="UP000296822"/>
    </source>
</evidence>
<dbReference type="KEGG" id="nbg:DV706_19500"/>
<reference evidence="2 3" key="1">
    <citation type="journal article" date="2019" name="Nat. Commun.">
        <title>A new type of DNA phosphorothioation-based antiviral system in archaea.</title>
        <authorList>
            <person name="Xiong L."/>
            <person name="Liu S."/>
            <person name="Chen S."/>
            <person name="Xiao Y."/>
            <person name="Zhu B."/>
            <person name="Gao Y."/>
            <person name="Zhang Y."/>
            <person name="Chen B."/>
            <person name="Luo J."/>
            <person name="Deng Z."/>
            <person name="Chen X."/>
            <person name="Wang L."/>
            <person name="Chen S."/>
        </authorList>
    </citation>
    <scope>NUCLEOTIDE SEQUENCE [LARGE SCALE GENOMIC DNA]</scope>
    <source>
        <strain evidence="2 3">JCM 10635</strain>
        <plasmid evidence="2 3">unnamed2</plasmid>
    </source>
</reference>
<protein>
    <recommendedName>
        <fullName evidence="1">DUF8106 domain-containing protein</fullName>
    </recommendedName>
</protein>
<accession>A0A4D6HV22</accession>
<organism evidence="2 3">
    <name type="scientific">Natronorubrum bangense</name>
    <dbReference type="NCBI Taxonomy" id="61858"/>
    <lineage>
        <taxon>Archaea</taxon>
        <taxon>Methanobacteriati</taxon>
        <taxon>Methanobacteriota</taxon>
        <taxon>Stenosarchaea group</taxon>
        <taxon>Halobacteria</taxon>
        <taxon>Halobacteriales</taxon>
        <taxon>Natrialbaceae</taxon>
        <taxon>Natronorubrum</taxon>
    </lineage>
</organism>
<dbReference type="Proteomes" id="UP000296822">
    <property type="component" value="Plasmid unnamed2"/>
</dbReference>
<dbReference type="GeneID" id="39853468"/>
<dbReference type="RefSeq" id="WP_006067370.1">
    <property type="nucleotide sequence ID" value="NZ_CP031307.1"/>
</dbReference>
<dbReference type="Pfam" id="PF26408">
    <property type="entry name" value="DUF8106"/>
    <property type="match status" value="1"/>
</dbReference>
<dbReference type="AlphaFoldDB" id="A0A4D6HV22"/>
<sequence length="110" mass="12268">MTPPEASHDDQSPVRRKSTLFCWGCDHESPADGDWIHRTTAHDVEYVCPVCETTIANRPLPETPTRERQTPSAAWHRTLRTAMTVWQAHVTIGVSSVTAAAACQPLYARQ</sequence>
<dbReference type="EMBL" id="CP031307">
    <property type="protein sequence ID" value="QCC56727.1"/>
    <property type="molecule type" value="Genomic_DNA"/>
</dbReference>
<proteinExistence type="predicted"/>
<dbReference type="InterPro" id="IPR058419">
    <property type="entry name" value="DUF8106"/>
</dbReference>
<evidence type="ECO:0000313" key="2">
    <source>
        <dbReference type="EMBL" id="QCC56727.1"/>
    </source>
</evidence>
<name>A0A4D6HV22_9EURY</name>